<keyword evidence="2" id="KW-1185">Reference proteome</keyword>
<evidence type="ECO:0000313" key="1">
    <source>
        <dbReference type="EMBL" id="KAE9271645.1"/>
    </source>
</evidence>
<dbReference type="Proteomes" id="UP000434957">
    <property type="component" value="Unassembled WGS sequence"/>
</dbReference>
<sequence length="67" mass="7188">MADFSDDEDRLLYRLAKAQVDAGHKISWRPIYGGFSTTYDMAGNTCAVLGSRLAAIGAAPVVSKPLQ</sequence>
<protein>
    <submittedName>
        <fullName evidence="1">Uncharacterized protein</fullName>
    </submittedName>
</protein>
<organism evidence="1 2">
    <name type="scientific">Phytophthora rubi</name>
    <dbReference type="NCBI Taxonomy" id="129364"/>
    <lineage>
        <taxon>Eukaryota</taxon>
        <taxon>Sar</taxon>
        <taxon>Stramenopiles</taxon>
        <taxon>Oomycota</taxon>
        <taxon>Peronosporomycetes</taxon>
        <taxon>Peronosporales</taxon>
        <taxon>Peronosporaceae</taxon>
        <taxon>Phytophthora</taxon>
    </lineage>
</organism>
<dbReference type="AlphaFoldDB" id="A0A6A4BA55"/>
<dbReference type="EMBL" id="QXFT01005674">
    <property type="protein sequence ID" value="KAE9271645.1"/>
    <property type="molecule type" value="Genomic_DNA"/>
</dbReference>
<reference evidence="1 2" key="1">
    <citation type="submission" date="2018-08" db="EMBL/GenBank/DDBJ databases">
        <title>Genomic investigation of the strawberry pathogen Phytophthora fragariae indicates pathogenicity is determined by transcriptional variation in three key races.</title>
        <authorList>
            <person name="Adams T.M."/>
            <person name="Armitage A.D."/>
            <person name="Sobczyk M.K."/>
            <person name="Bates H.J."/>
            <person name="Dunwell J.M."/>
            <person name="Nellist C.F."/>
            <person name="Harrison R.J."/>
        </authorList>
    </citation>
    <scope>NUCLEOTIDE SEQUENCE [LARGE SCALE GENOMIC DNA]</scope>
    <source>
        <strain evidence="1 2">SCRP333</strain>
    </source>
</reference>
<name>A0A6A4BA55_9STRA</name>
<proteinExistence type="predicted"/>
<comment type="caution">
    <text evidence="1">The sequence shown here is derived from an EMBL/GenBank/DDBJ whole genome shotgun (WGS) entry which is preliminary data.</text>
</comment>
<accession>A0A6A4BA55</accession>
<gene>
    <name evidence="1" type="ORF">PR003_g30451</name>
</gene>
<evidence type="ECO:0000313" key="2">
    <source>
        <dbReference type="Proteomes" id="UP000434957"/>
    </source>
</evidence>